<dbReference type="InterPro" id="IPR032093">
    <property type="entry name" value="PhoD_N"/>
</dbReference>
<reference evidence="3 4" key="2">
    <citation type="journal article" date="2016" name="Environ. Microbiol. Rep.">
        <title>Metagenomic evidence for the presence of phototrophic Gemmatimonadetes bacteria in diverse environments.</title>
        <authorList>
            <person name="Zeng Y."/>
            <person name="Baumbach J."/>
            <person name="Barbosa E.G."/>
            <person name="Azevedo V."/>
            <person name="Zhang C."/>
            <person name="Koblizek M."/>
        </authorList>
    </citation>
    <scope>NUCLEOTIDE SEQUENCE [LARGE SCALE GENOMIC DNA]</scope>
    <source>
        <strain evidence="3 4">AP64</strain>
    </source>
</reference>
<feature type="domain" description="PhoD-like phosphatase metallophosphatase" evidence="1">
    <location>
        <begin position="162"/>
        <end position="515"/>
    </location>
</feature>
<sequence>MSDQQLPRRTFLARSLAAGAGLTLGRAGLWLPSSGAPAVVTSERRRPVLPNGVQSGDPWPTRAVLWGRTDRPAQLEVEWSTTEAFRTVHRVRGPIARAEAAFTTHLDLTGLPPGETIFYRARYESLETPGAFSEPVTGQLRTPPRASARATKPVRVAWSGDMVGQGWGIDASRGGIRMYEALRRAEPDVFVHSGDNIYADGPLQTEVPLDDGTVWRNLVTDAKSKVAETLDEYRGAFAYNLLDDNARRFGAQVPVIAQWDDHEVVNNWFHDLVLEDDPRYTEKNVRVLAQRAQQALFEFLPIRRNAAEPNRIYRSFSMGPLLEIFVVDLRSYRGANSPNRQTSASRETAILGDAQLAWLERGLRQSRATWKVVACDMPIGLVVEDRLREGVRNYEAIANADAGVPLGREHDIARLLRALQQAQVRNVVWITADVHYCAAHQYAPERAAFTQFDAFWEFVAGPMHAGTFGPNALDGTFGPEVRFASAAPKPNRPPSDNLQFYGTLDIDPRTRALTAGLWDVTGTRLWSVELPPAN</sequence>
<dbReference type="CDD" id="cd07389">
    <property type="entry name" value="MPP_PhoD"/>
    <property type="match status" value="1"/>
</dbReference>
<dbReference type="Gene3D" id="3.60.21.70">
    <property type="entry name" value="PhoD-like phosphatase"/>
    <property type="match status" value="1"/>
</dbReference>
<dbReference type="STRING" id="1379270.GEMMAAP_17450"/>
<dbReference type="Pfam" id="PF16655">
    <property type="entry name" value="PhoD_N"/>
    <property type="match status" value="1"/>
</dbReference>
<feature type="domain" description="Phospholipase D N-terminal" evidence="2">
    <location>
        <begin position="52"/>
        <end position="142"/>
    </location>
</feature>
<dbReference type="InterPro" id="IPR038607">
    <property type="entry name" value="PhoD-like_sf"/>
</dbReference>
<organism evidence="3 4">
    <name type="scientific">Gemmatimonas phototrophica</name>
    <dbReference type="NCBI Taxonomy" id="1379270"/>
    <lineage>
        <taxon>Bacteria</taxon>
        <taxon>Pseudomonadati</taxon>
        <taxon>Gemmatimonadota</taxon>
        <taxon>Gemmatimonadia</taxon>
        <taxon>Gemmatimonadales</taxon>
        <taxon>Gemmatimonadaceae</taxon>
        <taxon>Gemmatimonas</taxon>
    </lineage>
</organism>
<dbReference type="OrthoDB" id="327733at2"/>
<dbReference type="KEGG" id="gph:GEMMAAP_17450"/>
<dbReference type="Gene3D" id="2.60.40.380">
    <property type="entry name" value="Purple acid phosphatase-like, N-terminal"/>
    <property type="match status" value="1"/>
</dbReference>
<dbReference type="Proteomes" id="UP000076404">
    <property type="component" value="Chromosome"/>
</dbReference>
<dbReference type="Pfam" id="PF09423">
    <property type="entry name" value="PhoD"/>
    <property type="match status" value="1"/>
</dbReference>
<name>A0A143BLZ5_9BACT</name>
<evidence type="ECO:0000313" key="3">
    <source>
        <dbReference type="EMBL" id="AMW06089.1"/>
    </source>
</evidence>
<evidence type="ECO:0000259" key="2">
    <source>
        <dbReference type="Pfam" id="PF16655"/>
    </source>
</evidence>
<dbReference type="PANTHER" id="PTHR43606">
    <property type="entry name" value="PHOSPHATASE, PUTATIVE (AFU_ORTHOLOGUE AFUA_6G08710)-RELATED"/>
    <property type="match status" value="1"/>
</dbReference>
<dbReference type="InterPro" id="IPR029052">
    <property type="entry name" value="Metallo-depent_PP-like"/>
</dbReference>
<dbReference type="PROSITE" id="PS51318">
    <property type="entry name" value="TAT"/>
    <property type="match status" value="1"/>
</dbReference>
<dbReference type="eggNOG" id="COG3540">
    <property type="taxonomic scope" value="Bacteria"/>
</dbReference>
<dbReference type="RefSeq" id="WP_026848180.1">
    <property type="nucleotide sequence ID" value="NZ_CP011454.1"/>
</dbReference>
<keyword evidence="4" id="KW-1185">Reference proteome</keyword>
<dbReference type="PANTHER" id="PTHR43606:SF1">
    <property type="entry name" value="PHOD-LIKE PHOSPHATASE METALLOPHOSPHATASE DOMAIN-CONTAINING PROTEIN"/>
    <property type="match status" value="1"/>
</dbReference>
<evidence type="ECO:0000313" key="4">
    <source>
        <dbReference type="Proteomes" id="UP000076404"/>
    </source>
</evidence>
<dbReference type="InterPro" id="IPR018946">
    <property type="entry name" value="PhoD-like_MPP"/>
</dbReference>
<proteinExistence type="predicted"/>
<dbReference type="InterPro" id="IPR006311">
    <property type="entry name" value="TAT_signal"/>
</dbReference>
<accession>A0A143BLZ5</accession>
<dbReference type="InterPro" id="IPR052900">
    <property type="entry name" value="Phospholipid_Metab_Enz"/>
</dbReference>
<dbReference type="AlphaFoldDB" id="A0A143BLZ5"/>
<protein>
    <submittedName>
        <fullName evidence="3">Alkaline phosphatase</fullName>
    </submittedName>
</protein>
<dbReference type="SUPFAM" id="SSF56300">
    <property type="entry name" value="Metallo-dependent phosphatases"/>
    <property type="match status" value="1"/>
</dbReference>
<reference evidence="3 4" key="1">
    <citation type="journal article" date="2014" name="Proc. Natl. Acad. Sci. U.S.A.">
        <title>Functional type 2 photosynthetic reaction centers found in the rare bacterial phylum Gemmatimonadetes.</title>
        <authorList>
            <person name="Zeng Y."/>
            <person name="Feng F."/>
            <person name="Medova H."/>
            <person name="Dean J."/>
            <person name="Koblizek M."/>
        </authorList>
    </citation>
    <scope>NUCLEOTIDE SEQUENCE [LARGE SCALE GENOMIC DNA]</scope>
    <source>
        <strain evidence="3 4">AP64</strain>
    </source>
</reference>
<evidence type="ECO:0000259" key="1">
    <source>
        <dbReference type="Pfam" id="PF09423"/>
    </source>
</evidence>
<gene>
    <name evidence="3" type="ORF">GEMMAAP_17450</name>
</gene>
<dbReference type="EMBL" id="CP011454">
    <property type="protein sequence ID" value="AMW06089.1"/>
    <property type="molecule type" value="Genomic_DNA"/>
</dbReference>